<protein>
    <submittedName>
        <fullName evidence="2">DNA-binding transcriptional ArsR family regulator</fullName>
    </submittedName>
</protein>
<organism evidence="2 3">
    <name type="scientific">Pedobacter cryoconitis</name>
    <dbReference type="NCBI Taxonomy" id="188932"/>
    <lineage>
        <taxon>Bacteria</taxon>
        <taxon>Pseudomonadati</taxon>
        <taxon>Bacteroidota</taxon>
        <taxon>Sphingobacteriia</taxon>
        <taxon>Sphingobacteriales</taxon>
        <taxon>Sphingobacteriaceae</taxon>
        <taxon>Pedobacter</taxon>
    </lineage>
</organism>
<dbReference type="RefSeq" id="WP_183878061.1">
    <property type="nucleotide sequence ID" value="NZ_JACHCE010000001.1"/>
</dbReference>
<dbReference type="GO" id="GO:0003677">
    <property type="term" value="F:DNA binding"/>
    <property type="evidence" value="ECO:0007669"/>
    <property type="project" value="UniProtKB-KW"/>
</dbReference>
<reference evidence="2 3" key="1">
    <citation type="submission" date="2020-08" db="EMBL/GenBank/DDBJ databases">
        <title>Genomic Encyclopedia of Type Strains, Phase IV (KMG-V): Genome sequencing to study the core and pangenomes of soil and plant-associated prokaryotes.</title>
        <authorList>
            <person name="Whitman W."/>
        </authorList>
    </citation>
    <scope>NUCLEOTIDE SEQUENCE [LARGE SCALE GENOMIC DNA]</scope>
    <source>
        <strain evidence="2 3">S3M1</strain>
    </source>
</reference>
<sequence length="121" mass="13926">MRRDVFQAIADPTRREILNMIAHHSLNLNAVAENFDISRPAISKHIKILTECGLIAIKQQGRERICEAKLEKLNEVSEWIEQYRVFWTAKLDALENFLAKDEPAPILSAKSDKIKNKSKNQ</sequence>
<dbReference type="InterPro" id="IPR036390">
    <property type="entry name" value="WH_DNA-bd_sf"/>
</dbReference>
<dbReference type="Pfam" id="PF01022">
    <property type="entry name" value="HTH_5"/>
    <property type="match status" value="1"/>
</dbReference>
<dbReference type="InterPro" id="IPR001845">
    <property type="entry name" value="HTH_ArsR_DNA-bd_dom"/>
</dbReference>
<dbReference type="PRINTS" id="PR00778">
    <property type="entry name" value="HTHARSR"/>
</dbReference>
<dbReference type="SUPFAM" id="SSF46785">
    <property type="entry name" value="Winged helix' DNA-binding domain"/>
    <property type="match status" value="1"/>
</dbReference>
<dbReference type="InterPro" id="IPR036388">
    <property type="entry name" value="WH-like_DNA-bd_sf"/>
</dbReference>
<dbReference type="Proteomes" id="UP000537204">
    <property type="component" value="Unassembled WGS sequence"/>
</dbReference>
<dbReference type="NCBIfam" id="NF033788">
    <property type="entry name" value="HTH_metalloreg"/>
    <property type="match status" value="1"/>
</dbReference>
<gene>
    <name evidence="2" type="ORF">HDE68_000213</name>
</gene>
<proteinExistence type="predicted"/>
<dbReference type="InterPro" id="IPR011991">
    <property type="entry name" value="ArsR-like_HTH"/>
</dbReference>
<dbReference type="CDD" id="cd00090">
    <property type="entry name" value="HTH_ARSR"/>
    <property type="match status" value="1"/>
</dbReference>
<dbReference type="AlphaFoldDB" id="A0A7W9DWZ5"/>
<keyword evidence="2" id="KW-0238">DNA-binding</keyword>
<dbReference type="Gene3D" id="1.10.10.10">
    <property type="entry name" value="Winged helix-like DNA-binding domain superfamily/Winged helix DNA-binding domain"/>
    <property type="match status" value="1"/>
</dbReference>
<evidence type="ECO:0000259" key="1">
    <source>
        <dbReference type="PROSITE" id="PS50987"/>
    </source>
</evidence>
<comment type="caution">
    <text evidence="2">The sequence shown here is derived from an EMBL/GenBank/DDBJ whole genome shotgun (WGS) entry which is preliminary data.</text>
</comment>
<dbReference type="SMART" id="SM00418">
    <property type="entry name" value="HTH_ARSR"/>
    <property type="match status" value="1"/>
</dbReference>
<dbReference type="PROSITE" id="PS50987">
    <property type="entry name" value="HTH_ARSR_2"/>
    <property type="match status" value="1"/>
</dbReference>
<dbReference type="EMBL" id="JACHCE010000001">
    <property type="protein sequence ID" value="MBB5634328.1"/>
    <property type="molecule type" value="Genomic_DNA"/>
</dbReference>
<feature type="domain" description="HTH arsR-type" evidence="1">
    <location>
        <begin position="1"/>
        <end position="88"/>
    </location>
</feature>
<evidence type="ECO:0000313" key="2">
    <source>
        <dbReference type="EMBL" id="MBB5634328.1"/>
    </source>
</evidence>
<dbReference type="GO" id="GO:0003700">
    <property type="term" value="F:DNA-binding transcription factor activity"/>
    <property type="evidence" value="ECO:0007669"/>
    <property type="project" value="InterPro"/>
</dbReference>
<name>A0A7W9DWZ5_9SPHI</name>
<accession>A0A7W9DWZ5</accession>
<dbReference type="PANTHER" id="PTHR38600:SF2">
    <property type="entry name" value="SLL0088 PROTEIN"/>
    <property type="match status" value="1"/>
</dbReference>
<evidence type="ECO:0000313" key="3">
    <source>
        <dbReference type="Proteomes" id="UP000537204"/>
    </source>
</evidence>
<dbReference type="PANTHER" id="PTHR38600">
    <property type="entry name" value="TRANSCRIPTIONAL REGULATORY PROTEIN"/>
    <property type="match status" value="1"/>
</dbReference>